<dbReference type="GeneID" id="110788882"/>
<dbReference type="SMART" id="SM00271">
    <property type="entry name" value="DnaJ"/>
    <property type="match status" value="1"/>
</dbReference>
<dbReference type="KEGG" id="soe:110788882"/>
<organism evidence="2 3">
    <name type="scientific">Spinacia oleracea</name>
    <name type="common">Spinach</name>
    <dbReference type="NCBI Taxonomy" id="3562"/>
    <lineage>
        <taxon>Eukaryota</taxon>
        <taxon>Viridiplantae</taxon>
        <taxon>Streptophyta</taxon>
        <taxon>Embryophyta</taxon>
        <taxon>Tracheophyta</taxon>
        <taxon>Spermatophyta</taxon>
        <taxon>Magnoliopsida</taxon>
        <taxon>eudicotyledons</taxon>
        <taxon>Gunneridae</taxon>
        <taxon>Pentapetalae</taxon>
        <taxon>Caryophyllales</taxon>
        <taxon>Chenopodiaceae</taxon>
        <taxon>Chenopodioideae</taxon>
        <taxon>Anserineae</taxon>
        <taxon>Spinacia</taxon>
    </lineage>
</organism>
<evidence type="ECO:0000313" key="3">
    <source>
        <dbReference type="RefSeq" id="XP_021849205.1"/>
    </source>
</evidence>
<dbReference type="PANTHER" id="PTHR44137">
    <property type="entry name" value="BNAC03G44070D PROTEIN"/>
    <property type="match status" value="1"/>
</dbReference>
<dbReference type="Gene3D" id="1.10.287.110">
    <property type="entry name" value="DnaJ domain"/>
    <property type="match status" value="1"/>
</dbReference>
<dbReference type="PANTHER" id="PTHR44137:SF13">
    <property type="entry name" value="CHAPERONE DNAJ-DOMAIN SUPERFAMILY PROTEIN"/>
    <property type="match status" value="1"/>
</dbReference>
<name>A0A9R0JW09_SPIOL</name>
<sequence length="258" mass="30526">MVRVKQPQQQEHPYNSNDVKSHLAIDTYNIYQNSHFPCIHQKHNHNSILNFNIQSSFIDWYLILRVAEDSSISTIKKQYHNLALLLHPDKNKHPKAEFAFKLISQAYKCLSDDAKRISFNLERLRNQCTHCNRIPHNKNPTKNVNNTTKNSSKNSKFYKIQQHFRAIREQLIQEARVIEGCLRVNQRSKKEYPVFDPSNYTHLGYPHKRTPHHNLFQKNGAGFWDVQKQNVVPNFDQRRGRCEIPVFELRTDCSLNQH</sequence>
<dbReference type="RefSeq" id="XP_021849205.1">
    <property type="nucleotide sequence ID" value="XM_021993513.2"/>
</dbReference>
<dbReference type="Pfam" id="PF00226">
    <property type="entry name" value="DnaJ"/>
    <property type="match status" value="1"/>
</dbReference>
<dbReference type="InterPro" id="IPR001623">
    <property type="entry name" value="DnaJ_domain"/>
</dbReference>
<dbReference type="AlphaFoldDB" id="A0A9R0JW09"/>
<protein>
    <submittedName>
        <fullName evidence="3">Chaperone protein dnaJ 49</fullName>
    </submittedName>
</protein>
<evidence type="ECO:0000259" key="1">
    <source>
        <dbReference type="PROSITE" id="PS50076"/>
    </source>
</evidence>
<dbReference type="OrthoDB" id="10250354at2759"/>
<dbReference type="SUPFAM" id="SSF46565">
    <property type="entry name" value="Chaperone J-domain"/>
    <property type="match status" value="1"/>
</dbReference>
<reference evidence="3" key="2">
    <citation type="submission" date="2025-08" db="UniProtKB">
        <authorList>
            <consortium name="RefSeq"/>
        </authorList>
    </citation>
    <scope>IDENTIFICATION</scope>
    <source>
        <tissue evidence="3">Leaf</tissue>
    </source>
</reference>
<dbReference type="InterPro" id="IPR036869">
    <property type="entry name" value="J_dom_sf"/>
</dbReference>
<evidence type="ECO:0000313" key="2">
    <source>
        <dbReference type="Proteomes" id="UP000813463"/>
    </source>
</evidence>
<gene>
    <name evidence="3" type="primary">LOC110788882</name>
</gene>
<proteinExistence type="predicted"/>
<dbReference type="PROSITE" id="PS50076">
    <property type="entry name" value="DNAJ_2"/>
    <property type="match status" value="1"/>
</dbReference>
<dbReference type="Proteomes" id="UP000813463">
    <property type="component" value="Chromosome 3"/>
</dbReference>
<accession>A0A9R0JW09</accession>
<feature type="domain" description="J" evidence="1">
    <location>
        <begin position="59"/>
        <end position="123"/>
    </location>
</feature>
<dbReference type="PRINTS" id="PR00625">
    <property type="entry name" value="JDOMAIN"/>
</dbReference>
<dbReference type="CDD" id="cd06257">
    <property type="entry name" value="DnaJ"/>
    <property type="match status" value="1"/>
</dbReference>
<reference evidence="2" key="1">
    <citation type="journal article" date="2021" name="Nat. Commun.">
        <title>Genomic analyses provide insights into spinach domestication and the genetic basis of agronomic traits.</title>
        <authorList>
            <person name="Cai X."/>
            <person name="Sun X."/>
            <person name="Xu C."/>
            <person name="Sun H."/>
            <person name="Wang X."/>
            <person name="Ge C."/>
            <person name="Zhang Z."/>
            <person name="Wang Q."/>
            <person name="Fei Z."/>
            <person name="Jiao C."/>
            <person name="Wang Q."/>
        </authorList>
    </citation>
    <scope>NUCLEOTIDE SEQUENCE [LARGE SCALE GENOMIC DNA]</scope>
    <source>
        <strain evidence="2">cv. Varoflay</strain>
    </source>
</reference>
<keyword evidence="2" id="KW-1185">Reference proteome</keyword>